<dbReference type="Proteomes" id="UP001257914">
    <property type="component" value="Unassembled WGS sequence"/>
</dbReference>
<protein>
    <submittedName>
        <fullName evidence="4">ANTAR domain-containing protein</fullName>
    </submittedName>
</protein>
<keyword evidence="5" id="KW-1185">Reference proteome</keyword>
<proteinExistence type="predicted"/>
<feature type="domain" description="ANTAR" evidence="3">
    <location>
        <begin position="136"/>
        <end position="197"/>
    </location>
</feature>
<evidence type="ECO:0000259" key="3">
    <source>
        <dbReference type="PROSITE" id="PS50921"/>
    </source>
</evidence>
<dbReference type="PROSITE" id="PS50921">
    <property type="entry name" value="ANTAR"/>
    <property type="match status" value="1"/>
</dbReference>
<evidence type="ECO:0000256" key="1">
    <source>
        <dbReference type="PROSITE-ProRule" id="PRU00169"/>
    </source>
</evidence>
<accession>A0ABU3QYD3</accession>
<dbReference type="RefSeq" id="WP_216055219.1">
    <property type="nucleotide sequence ID" value="NZ_JAWCUA010000003.1"/>
</dbReference>
<sequence length="207" mass="23196">MAVKQKKSTTAAKLLTVLIIDDNMDRAQTFEAALKDTPYLVKHLAHTSVSLLKEVEKTEPDIILIDIESPNRDTIESLSTISAFNPKPVVMFSEQDQPDLMRESIKAGVSAYVSGDTNPERAKFILDVAVARFNEHQGLRNELSDAKRQLESRKWVDQAKALLIEKQNMTEQQAYSAIRKMAMDNGQKMEDVAKNLISMMQLMGGAK</sequence>
<gene>
    <name evidence="4" type="ORF">RT723_05320</name>
</gene>
<dbReference type="EMBL" id="JAWCUA010000003">
    <property type="protein sequence ID" value="MDU0112429.1"/>
    <property type="molecule type" value="Genomic_DNA"/>
</dbReference>
<feature type="domain" description="Response regulatory" evidence="2">
    <location>
        <begin position="16"/>
        <end position="130"/>
    </location>
</feature>
<dbReference type="InterPro" id="IPR001789">
    <property type="entry name" value="Sig_transdc_resp-reg_receiver"/>
</dbReference>
<dbReference type="CDD" id="cd00156">
    <property type="entry name" value="REC"/>
    <property type="match status" value="1"/>
</dbReference>
<organism evidence="4 5">
    <name type="scientific">Psychrosphaera aquimarina</name>
    <dbReference type="NCBI Taxonomy" id="2044854"/>
    <lineage>
        <taxon>Bacteria</taxon>
        <taxon>Pseudomonadati</taxon>
        <taxon>Pseudomonadota</taxon>
        <taxon>Gammaproteobacteria</taxon>
        <taxon>Alteromonadales</taxon>
        <taxon>Pseudoalteromonadaceae</taxon>
        <taxon>Psychrosphaera</taxon>
    </lineage>
</organism>
<comment type="caution">
    <text evidence="4">The sequence shown here is derived from an EMBL/GenBank/DDBJ whole genome shotgun (WGS) entry which is preliminary data.</text>
</comment>
<dbReference type="Pfam" id="PF00072">
    <property type="entry name" value="Response_reg"/>
    <property type="match status" value="1"/>
</dbReference>
<evidence type="ECO:0000313" key="5">
    <source>
        <dbReference type="Proteomes" id="UP001257914"/>
    </source>
</evidence>
<dbReference type="SMART" id="SM00448">
    <property type="entry name" value="REC"/>
    <property type="match status" value="1"/>
</dbReference>
<dbReference type="SMART" id="SM01012">
    <property type="entry name" value="ANTAR"/>
    <property type="match status" value="1"/>
</dbReference>
<evidence type="ECO:0000259" key="2">
    <source>
        <dbReference type="PROSITE" id="PS50110"/>
    </source>
</evidence>
<name>A0ABU3QYD3_9GAMM</name>
<dbReference type="PROSITE" id="PS50110">
    <property type="entry name" value="RESPONSE_REGULATORY"/>
    <property type="match status" value="1"/>
</dbReference>
<dbReference type="PIRSF" id="PIRSF036382">
    <property type="entry name" value="RR_antiterm"/>
    <property type="match status" value="1"/>
</dbReference>
<evidence type="ECO:0000313" key="4">
    <source>
        <dbReference type="EMBL" id="MDU0112429.1"/>
    </source>
</evidence>
<dbReference type="InterPro" id="IPR008327">
    <property type="entry name" value="Sig_transdc_resp-reg_antiterm"/>
</dbReference>
<dbReference type="InterPro" id="IPR005561">
    <property type="entry name" value="ANTAR"/>
</dbReference>
<reference evidence="4 5" key="1">
    <citation type="submission" date="2023-10" db="EMBL/GenBank/DDBJ databases">
        <title>Psychrosphaera aquimaarina strain SW33 isolated from seawater.</title>
        <authorList>
            <person name="Bayburt H."/>
            <person name="Kim J.M."/>
            <person name="Choi B.J."/>
            <person name="Jeon C.O."/>
        </authorList>
    </citation>
    <scope>NUCLEOTIDE SEQUENCE [LARGE SCALE GENOMIC DNA]</scope>
    <source>
        <strain evidence="4 5">KCTC 52743</strain>
    </source>
</reference>
<keyword evidence="1" id="KW-0597">Phosphoprotein</keyword>
<dbReference type="Pfam" id="PF03861">
    <property type="entry name" value="ANTAR"/>
    <property type="match status" value="1"/>
</dbReference>
<feature type="modified residue" description="4-aspartylphosphate" evidence="1">
    <location>
        <position position="66"/>
    </location>
</feature>